<dbReference type="InterPro" id="IPR011006">
    <property type="entry name" value="CheY-like_superfamily"/>
</dbReference>
<dbReference type="PANTHER" id="PTHR44757:SF2">
    <property type="entry name" value="BIOFILM ARCHITECTURE MAINTENANCE PROTEIN MBAA"/>
    <property type="match status" value="1"/>
</dbReference>
<dbReference type="InterPro" id="IPR001610">
    <property type="entry name" value="PAC"/>
</dbReference>
<dbReference type="STRING" id="758825.SAMN02982985_03498"/>
<dbReference type="InterPro" id="IPR001633">
    <property type="entry name" value="EAL_dom"/>
</dbReference>
<organism evidence="8 9">
    <name type="scientific">Rugamonas rubra</name>
    <dbReference type="NCBI Taxonomy" id="758825"/>
    <lineage>
        <taxon>Bacteria</taxon>
        <taxon>Pseudomonadati</taxon>
        <taxon>Pseudomonadota</taxon>
        <taxon>Betaproteobacteria</taxon>
        <taxon>Burkholderiales</taxon>
        <taxon>Oxalobacteraceae</taxon>
        <taxon>Telluria group</taxon>
        <taxon>Rugamonas</taxon>
    </lineage>
</organism>
<dbReference type="FunFam" id="3.30.70.270:FF:000001">
    <property type="entry name" value="Diguanylate cyclase domain protein"/>
    <property type="match status" value="1"/>
</dbReference>
<feature type="modified residue" description="4-aspartylphosphate" evidence="2">
    <location>
        <position position="62"/>
    </location>
</feature>
<protein>
    <submittedName>
        <fullName evidence="8">PAS domain S-box-containing protein/diguanylate cyclase (GGDEF) domain-containing protein</fullName>
    </submittedName>
</protein>
<dbReference type="SUPFAM" id="SSF55073">
    <property type="entry name" value="Nucleotide cyclase"/>
    <property type="match status" value="1"/>
</dbReference>
<dbReference type="InterPro" id="IPR035965">
    <property type="entry name" value="PAS-like_dom_sf"/>
</dbReference>
<dbReference type="CDD" id="cd01949">
    <property type="entry name" value="GGDEF"/>
    <property type="match status" value="1"/>
</dbReference>
<dbReference type="InterPro" id="IPR029787">
    <property type="entry name" value="Nucleotide_cyclase"/>
</dbReference>
<dbReference type="SUPFAM" id="SSF52172">
    <property type="entry name" value="CheY-like"/>
    <property type="match status" value="1"/>
</dbReference>
<feature type="domain" description="Response regulatory" evidence="3">
    <location>
        <begin position="13"/>
        <end position="128"/>
    </location>
</feature>
<dbReference type="OrthoDB" id="9813903at2"/>
<feature type="domain" description="PAC" evidence="5">
    <location>
        <begin position="216"/>
        <end position="268"/>
    </location>
</feature>
<evidence type="ECO:0000259" key="6">
    <source>
        <dbReference type="PROSITE" id="PS50883"/>
    </source>
</evidence>
<dbReference type="PANTHER" id="PTHR44757">
    <property type="entry name" value="DIGUANYLATE CYCLASE DGCP"/>
    <property type="match status" value="1"/>
</dbReference>
<dbReference type="CDD" id="cd01948">
    <property type="entry name" value="EAL"/>
    <property type="match status" value="1"/>
</dbReference>
<keyword evidence="2" id="KW-0597">Phosphoprotein</keyword>
<gene>
    <name evidence="8" type="ORF">SAMN02982985_03498</name>
</gene>
<evidence type="ECO:0000313" key="9">
    <source>
        <dbReference type="Proteomes" id="UP000199470"/>
    </source>
</evidence>
<dbReference type="SMART" id="SM00086">
    <property type="entry name" value="PAC"/>
    <property type="match status" value="1"/>
</dbReference>
<name>A0A1I4PKP4_9BURK</name>
<dbReference type="SUPFAM" id="SSF141868">
    <property type="entry name" value="EAL domain-like"/>
    <property type="match status" value="1"/>
</dbReference>
<dbReference type="CDD" id="cd00130">
    <property type="entry name" value="PAS"/>
    <property type="match status" value="1"/>
</dbReference>
<dbReference type="Pfam" id="PF00990">
    <property type="entry name" value="GGDEF"/>
    <property type="match status" value="1"/>
</dbReference>
<dbReference type="PROSITE" id="PS50883">
    <property type="entry name" value="EAL"/>
    <property type="match status" value="1"/>
</dbReference>
<feature type="domain" description="EAL" evidence="6">
    <location>
        <begin position="442"/>
        <end position="696"/>
    </location>
</feature>
<dbReference type="Gene3D" id="3.20.20.450">
    <property type="entry name" value="EAL domain"/>
    <property type="match status" value="1"/>
</dbReference>
<keyword evidence="9" id="KW-1185">Reference proteome</keyword>
<dbReference type="SMART" id="SM00091">
    <property type="entry name" value="PAS"/>
    <property type="match status" value="1"/>
</dbReference>
<dbReference type="PROSITE" id="PS50110">
    <property type="entry name" value="RESPONSE_REGULATORY"/>
    <property type="match status" value="1"/>
</dbReference>
<evidence type="ECO:0000259" key="5">
    <source>
        <dbReference type="PROSITE" id="PS50113"/>
    </source>
</evidence>
<evidence type="ECO:0000256" key="2">
    <source>
        <dbReference type="PROSITE-ProRule" id="PRU00169"/>
    </source>
</evidence>
<dbReference type="NCBIfam" id="TIGR00254">
    <property type="entry name" value="GGDEF"/>
    <property type="match status" value="1"/>
</dbReference>
<dbReference type="Gene3D" id="3.30.70.270">
    <property type="match status" value="1"/>
</dbReference>
<dbReference type="InterPro" id="IPR001789">
    <property type="entry name" value="Sig_transdc_resp-reg_receiver"/>
</dbReference>
<proteinExistence type="predicted"/>
<sequence length="724" mass="78565">MRQTAPAARPRPLILIVEDELAARLLMRATLEEGGFDVVEADGVAQALVQFQLARPDLLLLDVMLPDGDGVALCARLRSLPGGDVPIAMVTGLNDAEAILLAYQSGATDFIAKPINWGTMAYRIRYMLRARQALLDLSHSERETRLAAKVFDACNEAIMITDGANRIVSVNPVFASTTGYAAGQLLGRDPRILADGAAARRHFGAMWTALRQGGSGQGELACRRRDGAAYPAWFSLSLLRDADGRPEHHIAIFSDISARKEQERRIAHLAYHDELTGLANRALLADHAGLAIAKARREQGTLSLLFVDIDRFKNINDSLGHSAGDELLRQVAGRLRGVVRACDTVSRMGGDEFVMLCPGAADNGQLALRADAILRELARPFEIFGMALHVSASMGVARFPADGATFELLIRNADAAMYRAKESGRNTFQFYTPDLSVNVLERLQLEMDLRRALAQQEFVLYFQPKLDAVSGALTGAEALIRWRDPRHGLIPPNRFIPVAEEAGLIEPIGQWVLSEACRQLLRWQALGVAGLSLAVNVSARQFKQADFVASTEALVRAGGVAPALIELELTESMLMSDAGQTAEKLHELKALGFSIAIDDFGTGFSSLHYLRHFPVDVLKIDQSFVREMFDDAAALAIIDAVIALANALGMGSVAEGVETEAQRATLREHGCRTVQGYLIARPMPSDEFVGWARAYRAGLAADAQADGDVDVDVDQPAGWSARPD</sequence>
<dbReference type="Pfam" id="PF13426">
    <property type="entry name" value="PAS_9"/>
    <property type="match status" value="1"/>
</dbReference>
<evidence type="ECO:0000259" key="4">
    <source>
        <dbReference type="PROSITE" id="PS50112"/>
    </source>
</evidence>
<dbReference type="InterPro" id="IPR000014">
    <property type="entry name" value="PAS"/>
</dbReference>
<evidence type="ECO:0000256" key="1">
    <source>
        <dbReference type="ARBA" id="ARBA00051114"/>
    </source>
</evidence>
<dbReference type="PROSITE" id="PS50113">
    <property type="entry name" value="PAC"/>
    <property type="match status" value="1"/>
</dbReference>
<dbReference type="PROSITE" id="PS50887">
    <property type="entry name" value="GGDEF"/>
    <property type="match status" value="1"/>
</dbReference>
<evidence type="ECO:0000313" key="8">
    <source>
        <dbReference type="EMBL" id="SFM28297.1"/>
    </source>
</evidence>
<feature type="domain" description="PAS" evidence="4">
    <location>
        <begin position="143"/>
        <end position="188"/>
    </location>
</feature>
<dbReference type="Pfam" id="PF00563">
    <property type="entry name" value="EAL"/>
    <property type="match status" value="1"/>
</dbReference>
<dbReference type="NCBIfam" id="TIGR00229">
    <property type="entry name" value="sensory_box"/>
    <property type="match status" value="1"/>
</dbReference>
<dbReference type="InterPro" id="IPR000700">
    <property type="entry name" value="PAS-assoc_C"/>
</dbReference>
<dbReference type="InterPro" id="IPR000160">
    <property type="entry name" value="GGDEF_dom"/>
</dbReference>
<dbReference type="InterPro" id="IPR052155">
    <property type="entry name" value="Biofilm_reg_signaling"/>
</dbReference>
<dbReference type="SMART" id="SM00052">
    <property type="entry name" value="EAL"/>
    <property type="match status" value="1"/>
</dbReference>
<dbReference type="Gene3D" id="3.30.450.20">
    <property type="entry name" value="PAS domain"/>
    <property type="match status" value="1"/>
</dbReference>
<evidence type="ECO:0000259" key="7">
    <source>
        <dbReference type="PROSITE" id="PS50887"/>
    </source>
</evidence>
<dbReference type="InterPro" id="IPR043128">
    <property type="entry name" value="Rev_trsase/Diguanyl_cyclase"/>
</dbReference>
<dbReference type="Pfam" id="PF00072">
    <property type="entry name" value="Response_reg"/>
    <property type="match status" value="1"/>
</dbReference>
<dbReference type="PROSITE" id="PS50112">
    <property type="entry name" value="PAS"/>
    <property type="match status" value="1"/>
</dbReference>
<dbReference type="RefSeq" id="WP_093388975.1">
    <property type="nucleotide sequence ID" value="NZ_FOTW01000016.1"/>
</dbReference>
<dbReference type="SMART" id="SM00448">
    <property type="entry name" value="REC"/>
    <property type="match status" value="1"/>
</dbReference>
<dbReference type="GO" id="GO:0000160">
    <property type="term" value="P:phosphorelay signal transduction system"/>
    <property type="evidence" value="ECO:0007669"/>
    <property type="project" value="InterPro"/>
</dbReference>
<accession>A0A1I4PKP4</accession>
<feature type="domain" description="GGDEF" evidence="7">
    <location>
        <begin position="300"/>
        <end position="433"/>
    </location>
</feature>
<evidence type="ECO:0000259" key="3">
    <source>
        <dbReference type="PROSITE" id="PS50110"/>
    </source>
</evidence>
<dbReference type="AlphaFoldDB" id="A0A1I4PKP4"/>
<dbReference type="SMART" id="SM00267">
    <property type="entry name" value="GGDEF"/>
    <property type="match status" value="1"/>
</dbReference>
<reference evidence="8 9" key="1">
    <citation type="submission" date="2016-10" db="EMBL/GenBank/DDBJ databases">
        <authorList>
            <person name="de Groot N.N."/>
        </authorList>
    </citation>
    <scope>NUCLEOTIDE SEQUENCE [LARGE SCALE GENOMIC DNA]</scope>
    <source>
        <strain evidence="8 9">ATCC 43154</strain>
    </source>
</reference>
<dbReference type="GO" id="GO:0071732">
    <property type="term" value="P:cellular response to nitric oxide"/>
    <property type="evidence" value="ECO:0007669"/>
    <property type="project" value="UniProtKB-ARBA"/>
</dbReference>
<dbReference type="GO" id="GO:0071111">
    <property type="term" value="F:cyclic-guanylate-specific phosphodiesterase activity"/>
    <property type="evidence" value="ECO:0007669"/>
    <property type="project" value="UniProtKB-EC"/>
</dbReference>
<dbReference type="EMBL" id="FOTW01000016">
    <property type="protein sequence ID" value="SFM28297.1"/>
    <property type="molecule type" value="Genomic_DNA"/>
</dbReference>
<dbReference type="Gene3D" id="3.40.50.2300">
    <property type="match status" value="1"/>
</dbReference>
<comment type="catalytic activity">
    <reaction evidence="1">
        <text>3',3'-c-di-GMP + H2O = 5'-phosphoguanylyl(3'-&gt;5')guanosine + H(+)</text>
        <dbReference type="Rhea" id="RHEA:24902"/>
        <dbReference type="ChEBI" id="CHEBI:15377"/>
        <dbReference type="ChEBI" id="CHEBI:15378"/>
        <dbReference type="ChEBI" id="CHEBI:58754"/>
        <dbReference type="ChEBI" id="CHEBI:58805"/>
        <dbReference type="EC" id="3.1.4.52"/>
    </reaction>
    <physiologicalReaction direction="left-to-right" evidence="1">
        <dbReference type="Rhea" id="RHEA:24903"/>
    </physiologicalReaction>
</comment>
<dbReference type="Proteomes" id="UP000199470">
    <property type="component" value="Unassembled WGS sequence"/>
</dbReference>
<dbReference type="SUPFAM" id="SSF55785">
    <property type="entry name" value="PYP-like sensor domain (PAS domain)"/>
    <property type="match status" value="1"/>
</dbReference>
<dbReference type="FunFam" id="3.20.20.450:FF:000001">
    <property type="entry name" value="Cyclic di-GMP phosphodiesterase yahA"/>
    <property type="match status" value="1"/>
</dbReference>
<dbReference type="InterPro" id="IPR035919">
    <property type="entry name" value="EAL_sf"/>
</dbReference>